<protein>
    <recommendedName>
        <fullName evidence="3">Reverse transcriptase domain-containing protein</fullName>
    </recommendedName>
</protein>
<reference evidence="1" key="2">
    <citation type="submission" date="2022-01" db="EMBL/GenBank/DDBJ databases">
        <authorList>
            <person name="Yamashiro T."/>
            <person name="Shiraishi A."/>
            <person name="Satake H."/>
            <person name="Nakayama K."/>
        </authorList>
    </citation>
    <scope>NUCLEOTIDE SEQUENCE</scope>
</reference>
<evidence type="ECO:0008006" key="3">
    <source>
        <dbReference type="Google" id="ProtNLM"/>
    </source>
</evidence>
<dbReference type="InterPro" id="IPR043502">
    <property type="entry name" value="DNA/RNA_pol_sf"/>
</dbReference>
<dbReference type="CDD" id="cd00303">
    <property type="entry name" value="retropepsin_like"/>
    <property type="match status" value="1"/>
</dbReference>
<dbReference type="Proteomes" id="UP001151760">
    <property type="component" value="Unassembled WGS sequence"/>
</dbReference>
<evidence type="ECO:0000313" key="2">
    <source>
        <dbReference type="Proteomes" id="UP001151760"/>
    </source>
</evidence>
<reference evidence="1" key="1">
    <citation type="journal article" date="2022" name="Int. J. Mol. Sci.">
        <title>Draft Genome of Tanacetum Coccineum: Genomic Comparison of Closely Related Tanacetum-Family Plants.</title>
        <authorList>
            <person name="Yamashiro T."/>
            <person name="Shiraishi A."/>
            <person name="Nakayama K."/>
            <person name="Satake H."/>
        </authorList>
    </citation>
    <scope>NUCLEOTIDE SEQUENCE</scope>
</reference>
<proteinExistence type="predicted"/>
<gene>
    <name evidence="1" type="ORF">Tco_0729292</name>
</gene>
<accession>A0ABQ4YQV4</accession>
<comment type="caution">
    <text evidence="1">The sequence shown here is derived from an EMBL/GenBank/DDBJ whole genome shotgun (WGS) entry which is preliminary data.</text>
</comment>
<dbReference type="EMBL" id="BQNB010010595">
    <property type="protein sequence ID" value="GJS79411.1"/>
    <property type="molecule type" value="Genomic_DNA"/>
</dbReference>
<sequence length="206" mass="23109">MDSGSSCKVIYEHYFLKLKPSIRSLRVDSKTPLVSFSGEYSWPLGEVPLEITIGDGLLIVTKTLNFVIVRSDLPHDMLLGRTAMKQMGIVQRIASEARQADKEDILICVDAEEKIVAHTNVFAWTTAHMTGVPRTIMVGGEIFNIEHRVNESKHVEPVKQKKGSLALERNEAIHTQVEELTKANILREVKYQTWVSNPVITKKADG</sequence>
<organism evidence="1 2">
    <name type="scientific">Tanacetum coccineum</name>
    <dbReference type="NCBI Taxonomy" id="301880"/>
    <lineage>
        <taxon>Eukaryota</taxon>
        <taxon>Viridiplantae</taxon>
        <taxon>Streptophyta</taxon>
        <taxon>Embryophyta</taxon>
        <taxon>Tracheophyta</taxon>
        <taxon>Spermatophyta</taxon>
        <taxon>Magnoliopsida</taxon>
        <taxon>eudicotyledons</taxon>
        <taxon>Gunneridae</taxon>
        <taxon>Pentapetalae</taxon>
        <taxon>asterids</taxon>
        <taxon>campanulids</taxon>
        <taxon>Asterales</taxon>
        <taxon>Asteraceae</taxon>
        <taxon>Asteroideae</taxon>
        <taxon>Anthemideae</taxon>
        <taxon>Anthemidinae</taxon>
        <taxon>Tanacetum</taxon>
    </lineage>
</organism>
<name>A0ABQ4YQV4_9ASTR</name>
<dbReference type="SUPFAM" id="SSF56672">
    <property type="entry name" value="DNA/RNA polymerases"/>
    <property type="match status" value="1"/>
</dbReference>
<keyword evidence="2" id="KW-1185">Reference proteome</keyword>
<evidence type="ECO:0000313" key="1">
    <source>
        <dbReference type="EMBL" id="GJS79411.1"/>
    </source>
</evidence>
<dbReference type="Gene3D" id="3.10.10.10">
    <property type="entry name" value="HIV Type 1 Reverse Transcriptase, subunit A, domain 1"/>
    <property type="match status" value="1"/>
</dbReference>